<evidence type="ECO:0000313" key="4">
    <source>
        <dbReference type="Proteomes" id="UP000528460"/>
    </source>
</evidence>
<feature type="domain" description="DUF2231" evidence="2">
    <location>
        <begin position="8"/>
        <end position="140"/>
    </location>
</feature>
<accession>A0A7Y4JM19</accession>
<feature type="transmembrane region" description="Helical" evidence="1">
    <location>
        <begin position="106"/>
        <end position="125"/>
    </location>
</feature>
<gene>
    <name evidence="3" type="ORF">HNS30_00530</name>
</gene>
<evidence type="ECO:0000313" key="3">
    <source>
        <dbReference type="EMBL" id="NOK07534.1"/>
    </source>
</evidence>
<dbReference type="InterPro" id="IPR019251">
    <property type="entry name" value="DUF2231_TM"/>
</dbReference>
<comment type="caution">
    <text evidence="3">The sequence shown here is derived from an EMBL/GenBank/DDBJ whole genome shotgun (WGS) entry which is preliminary data.</text>
</comment>
<dbReference type="EMBL" id="JABFJW010000002">
    <property type="protein sequence ID" value="NOK07534.1"/>
    <property type="molecule type" value="Genomic_DNA"/>
</dbReference>
<keyword evidence="1" id="KW-0812">Transmembrane</keyword>
<evidence type="ECO:0000256" key="1">
    <source>
        <dbReference type="SAM" id="Phobius"/>
    </source>
</evidence>
<name>A0A7Y4JM19_9BACT</name>
<proteinExistence type="predicted"/>
<dbReference type="AlphaFoldDB" id="A0A7Y4JM19"/>
<dbReference type="Proteomes" id="UP000528460">
    <property type="component" value="Unassembled WGS sequence"/>
</dbReference>
<protein>
    <submittedName>
        <fullName evidence="3">DUF2231 domain-containing protein</fullName>
    </submittedName>
</protein>
<dbReference type="RefSeq" id="WP_171411783.1">
    <property type="nucleotide sequence ID" value="NZ_JABFJW010000002.1"/>
</dbReference>
<dbReference type="Pfam" id="PF09990">
    <property type="entry name" value="DUF2231"/>
    <property type="match status" value="1"/>
</dbReference>
<feature type="transmembrane region" description="Helical" evidence="1">
    <location>
        <begin position="79"/>
        <end position="100"/>
    </location>
</feature>
<keyword evidence="1" id="KW-0472">Membrane</keyword>
<reference evidence="3 4" key="1">
    <citation type="submission" date="2020-05" db="EMBL/GenBank/DDBJ databases">
        <authorList>
            <person name="Whitworth D."/>
        </authorList>
    </citation>
    <scope>NUCLEOTIDE SEQUENCE [LARGE SCALE GENOMIC DNA]</scope>
    <source>
        <strain evidence="3 4">CA046A</strain>
    </source>
</reference>
<keyword evidence="1" id="KW-1133">Transmembrane helix</keyword>
<feature type="transmembrane region" description="Helical" evidence="1">
    <location>
        <begin position="47"/>
        <end position="67"/>
    </location>
</feature>
<sequence>MKRAMLLHELHPAVVHMPLALLPTAAVADLIVMRTGDRAWEKVGRRLWMAGAASAVFAGVSGLAASQEVRLESPRARDMTVLHGVGNAFITLGALGIMAWRQAKSPTAVTTALALGACAFALYTASLGGKMVYEEGVGINPMPEDAPQGTLKGPLLLSPRAPVALVKDAGRGAAWLVGRARAALTARAGA</sequence>
<evidence type="ECO:0000259" key="2">
    <source>
        <dbReference type="Pfam" id="PF09990"/>
    </source>
</evidence>
<organism evidence="3 4">
    <name type="scientific">Corallococcus exercitus</name>
    <dbReference type="NCBI Taxonomy" id="2316736"/>
    <lineage>
        <taxon>Bacteria</taxon>
        <taxon>Pseudomonadati</taxon>
        <taxon>Myxococcota</taxon>
        <taxon>Myxococcia</taxon>
        <taxon>Myxococcales</taxon>
        <taxon>Cystobacterineae</taxon>
        <taxon>Myxococcaceae</taxon>
        <taxon>Corallococcus</taxon>
    </lineage>
</organism>